<dbReference type="EMBL" id="JAOVZQ010000001">
    <property type="protein sequence ID" value="MCY0094092.1"/>
    <property type="molecule type" value="Genomic_DNA"/>
</dbReference>
<keyword evidence="2 3" id="KW-0560">Oxidoreductase</keyword>
<dbReference type="PROSITE" id="PS00061">
    <property type="entry name" value="ADH_SHORT"/>
    <property type="match status" value="1"/>
</dbReference>
<evidence type="ECO:0000256" key="1">
    <source>
        <dbReference type="ARBA" id="ARBA00006484"/>
    </source>
</evidence>
<dbReference type="NCBIfam" id="NF009093">
    <property type="entry name" value="PRK12429.1"/>
    <property type="match status" value="1"/>
</dbReference>
<dbReference type="InterPro" id="IPR011294">
    <property type="entry name" value="3-OHbutyrate_DH"/>
</dbReference>
<dbReference type="GO" id="GO:0003858">
    <property type="term" value="F:3-hydroxybutyrate dehydrogenase activity"/>
    <property type="evidence" value="ECO:0007669"/>
    <property type="project" value="UniProtKB-EC"/>
</dbReference>
<dbReference type="Gene3D" id="3.40.50.720">
    <property type="entry name" value="NAD(P)-binding Rossmann-like Domain"/>
    <property type="match status" value="1"/>
</dbReference>
<evidence type="ECO:0000313" key="3">
    <source>
        <dbReference type="EMBL" id="MCY0094092.1"/>
    </source>
</evidence>
<dbReference type="PRINTS" id="PR00080">
    <property type="entry name" value="SDRFAMILY"/>
</dbReference>
<evidence type="ECO:0000256" key="2">
    <source>
        <dbReference type="ARBA" id="ARBA00023002"/>
    </source>
</evidence>
<dbReference type="InterPro" id="IPR002347">
    <property type="entry name" value="SDR_fam"/>
</dbReference>
<accession>A0ABT3YE43</accession>
<dbReference type="SUPFAM" id="SSF51735">
    <property type="entry name" value="NAD(P)-binding Rossmann-fold domains"/>
    <property type="match status" value="1"/>
</dbReference>
<dbReference type="InterPro" id="IPR020904">
    <property type="entry name" value="Sc_DH/Rdtase_CS"/>
</dbReference>
<name>A0ABT3YE43_9HYPH</name>
<reference evidence="3" key="1">
    <citation type="submission" date="2022-10" db="EMBL/GenBank/DDBJ databases">
        <title>Hoeflea sp. J2-29, isolated from marine algae.</title>
        <authorList>
            <person name="Kristyanto S."/>
            <person name="Kim J.M."/>
            <person name="Jeon C.O."/>
        </authorList>
    </citation>
    <scope>NUCLEOTIDE SEQUENCE</scope>
    <source>
        <strain evidence="3">J2-29</strain>
    </source>
</reference>
<dbReference type="InterPro" id="IPR050259">
    <property type="entry name" value="SDR"/>
</dbReference>
<comment type="caution">
    <text evidence="3">The sequence shown here is derived from an EMBL/GenBank/DDBJ whole genome shotgun (WGS) entry which is preliminary data.</text>
</comment>
<dbReference type="PRINTS" id="PR00081">
    <property type="entry name" value="GDHRDH"/>
</dbReference>
<dbReference type="PANTHER" id="PTHR42879">
    <property type="entry name" value="3-OXOACYL-(ACYL-CARRIER-PROTEIN) REDUCTASE"/>
    <property type="match status" value="1"/>
</dbReference>
<dbReference type="Proteomes" id="UP001081283">
    <property type="component" value="Unassembled WGS sequence"/>
</dbReference>
<protein>
    <submittedName>
        <fullName evidence="3">3-hydroxybutyrate dehydrogenase</fullName>
        <ecNumber evidence="3">1.1.1.30</ecNumber>
    </submittedName>
</protein>
<dbReference type="PANTHER" id="PTHR42879:SF2">
    <property type="entry name" value="3-OXOACYL-[ACYL-CARRIER-PROTEIN] REDUCTASE FABG"/>
    <property type="match status" value="1"/>
</dbReference>
<keyword evidence="4" id="KW-1185">Reference proteome</keyword>
<dbReference type="InterPro" id="IPR036291">
    <property type="entry name" value="NAD(P)-bd_dom_sf"/>
</dbReference>
<dbReference type="NCBIfam" id="TIGR01963">
    <property type="entry name" value="PHB_DH"/>
    <property type="match status" value="1"/>
</dbReference>
<evidence type="ECO:0000313" key="4">
    <source>
        <dbReference type="Proteomes" id="UP001081283"/>
    </source>
</evidence>
<comment type="similarity">
    <text evidence="1">Belongs to the short-chain dehydrogenases/reductases (SDR) family.</text>
</comment>
<dbReference type="Pfam" id="PF13561">
    <property type="entry name" value="adh_short_C2"/>
    <property type="match status" value="1"/>
</dbReference>
<organism evidence="3 4">
    <name type="scientific">Hoeflea ulvae</name>
    <dbReference type="NCBI Taxonomy" id="2983764"/>
    <lineage>
        <taxon>Bacteria</taxon>
        <taxon>Pseudomonadati</taxon>
        <taxon>Pseudomonadota</taxon>
        <taxon>Alphaproteobacteria</taxon>
        <taxon>Hyphomicrobiales</taxon>
        <taxon>Rhizobiaceae</taxon>
        <taxon>Hoeflea</taxon>
    </lineage>
</organism>
<dbReference type="EC" id="1.1.1.30" evidence="3"/>
<proteinExistence type="inferred from homology"/>
<sequence>MTKGFSMKTVIITGSSSGIGLGIAENFATAGYNIVLNGLGKAEELEATRARVAALGSGEVIFHGANMLKPDEIDDLVKTTEAKFGGVDVLVPNAGIQHVEKIEDFPVAKWDAIIGINLSSAFHLVRAAMPIMKKQASGRIIAIASAHALVASPYKSAYVAAKHGILGLMKTVALEGAEFGITANAICPGYVETPLVTGQIADTAKARNMTEEQVINEVILKAQPTKQFVTVEQIAALALYLASDQAAQITGAALPMDGGWTAQ</sequence>
<gene>
    <name evidence="3" type="ORF">OEG82_08670</name>
</gene>